<proteinExistence type="predicted"/>
<evidence type="ECO:0000313" key="3">
    <source>
        <dbReference type="Proteomes" id="UP000234331"/>
    </source>
</evidence>
<evidence type="ECO:0008006" key="4">
    <source>
        <dbReference type="Google" id="ProtNLM"/>
    </source>
</evidence>
<organism evidence="2 3">
    <name type="scientific">Frankia canadensis</name>
    <dbReference type="NCBI Taxonomy" id="1836972"/>
    <lineage>
        <taxon>Bacteria</taxon>
        <taxon>Bacillati</taxon>
        <taxon>Actinomycetota</taxon>
        <taxon>Actinomycetes</taxon>
        <taxon>Frankiales</taxon>
        <taxon>Frankiaceae</taxon>
        <taxon>Frankia</taxon>
    </lineage>
</organism>
<accession>A0A2I2KWY8</accession>
<evidence type="ECO:0000313" key="2">
    <source>
        <dbReference type="EMBL" id="SNQ50181.1"/>
    </source>
</evidence>
<dbReference type="RefSeq" id="WP_101833506.1">
    <property type="nucleotide sequence ID" value="NZ_FZMO01000348.1"/>
</dbReference>
<reference evidence="2 3" key="1">
    <citation type="submission" date="2017-06" db="EMBL/GenBank/DDBJ databases">
        <authorList>
            <person name="Kim H.J."/>
            <person name="Triplett B.A."/>
        </authorList>
    </citation>
    <scope>NUCLEOTIDE SEQUENCE [LARGE SCALE GENOMIC DNA]</scope>
    <source>
        <strain evidence="2">FRACA_ARgP5</strain>
    </source>
</reference>
<feature type="signal peptide" evidence="1">
    <location>
        <begin position="1"/>
        <end position="28"/>
    </location>
</feature>
<dbReference type="EMBL" id="FZMO01000348">
    <property type="protein sequence ID" value="SNQ50181.1"/>
    <property type="molecule type" value="Genomic_DNA"/>
</dbReference>
<protein>
    <recommendedName>
        <fullName evidence="4">Secreted protein</fullName>
    </recommendedName>
</protein>
<sequence length="116" mass="11973">MRKIFSLRRSVVLAILGLLVALVLPATAASASTPGKLTLCSNGGFDSYAEFPGRGGFSTYIIPAGTCHTTNLGGSVIEQVNVHKGNGAYIGSTIYNGSVGLVIVTISGPSFYAYMP</sequence>
<keyword evidence="1" id="KW-0732">Signal</keyword>
<dbReference type="Proteomes" id="UP000234331">
    <property type="component" value="Unassembled WGS sequence"/>
</dbReference>
<feature type="chain" id="PRO_5038490887" description="Secreted protein" evidence="1">
    <location>
        <begin position="29"/>
        <end position="116"/>
    </location>
</feature>
<gene>
    <name evidence="2" type="ORF">FRACA_4110007</name>
</gene>
<keyword evidence="3" id="KW-1185">Reference proteome</keyword>
<evidence type="ECO:0000256" key="1">
    <source>
        <dbReference type="SAM" id="SignalP"/>
    </source>
</evidence>
<name>A0A2I2KWY8_9ACTN</name>
<dbReference type="AlphaFoldDB" id="A0A2I2KWY8"/>
<dbReference type="OrthoDB" id="3688289at2"/>